<evidence type="ECO:0000313" key="13">
    <source>
        <dbReference type="EMBL" id="NMQ20585.1"/>
    </source>
</evidence>
<keyword evidence="8 11" id="KW-1133">Transmembrane helix</keyword>
<protein>
    <recommendedName>
        <fullName evidence="11">Zinc metalloprotease</fullName>
        <ecNumber evidence="11">3.4.24.-</ecNumber>
    </recommendedName>
</protein>
<comment type="subcellular location">
    <subcellularLocation>
        <location evidence="2">Membrane</location>
        <topology evidence="2">Multi-pass membrane protein</topology>
    </subcellularLocation>
</comment>
<feature type="domain" description="PDZ" evidence="12">
    <location>
        <begin position="211"/>
        <end position="280"/>
    </location>
</feature>
<keyword evidence="7 11" id="KW-0862">Zinc</keyword>
<evidence type="ECO:0000256" key="6">
    <source>
        <dbReference type="ARBA" id="ARBA00022801"/>
    </source>
</evidence>
<feature type="transmembrane region" description="Helical" evidence="11">
    <location>
        <begin position="378"/>
        <end position="398"/>
    </location>
</feature>
<reference evidence="13 14" key="1">
    <citation type="submission" date="2019-03" db="EMBL/GenBank/DDBJ databases">
        <title>Metabolic reconstructions from genomes of highly enriched 'Candidatus Accumulibacter' and 'Candidatus Competibacter' bioreactor populations.</title>
        <authorList>
            <person name="Annavajhala M.K."/>
            <person name="Welles L."/>
            <person name="Abbas B."/>
            <person name="Sorokin D."/>
            <person name="Park H."/>
            <person name="Van Loosdrecht M."/>
            <person name="Chandran K."/>
        </authorList>
    </citation>
    <scope>NUCLEOTIDE SEQUENCE [LARGE SCALE GENOMIC DNA]</scope>
    <source>
        <strain evidence="13 14">SBR_G</strain>
    </source>
</reference>
<dbReference type="InterPro" id="IPR004387">
    <property type="entry name" value="Pept_M50_Zn"/>
</dbReference>
<proteinExistence type="inferred from homology"/>
<dbReference type="NCBIfam" id="TIGR00054">
    <property type="entry name" value="RIP metalloprotease RseP"/>
    <property type="match status" value="1"/>
</dbReference>
<dbReference type="EMBL" id="SPMZ01000054">
    <property type="protein sequence ID" value="NMQ20585.1"/>
    <property type="molecule type" value="Genomic_DNA"/>
</dbReference>
<comment type="caution">
    <text evidence="13">The sequence shown here is derived from an EMBL/GenBank/DDBJ whole genome shotgun (WGS) entry which is preliminary data.</text>
</comment>
<evidence type="ECO:0000256" key="2">
    <source>
        <dbReference type="ARBA" id="ARBA00004141"/>
    </source>
</evidence>
<dbReference type="InterPro" id="IPR001478">
    <property type="entry name" value="PDZ"/>
</dbReference>
<sequence>MSNSLISALALIVTLGVLITVHEFGHFWVARRLGVKVLRFSIGFGRPLWRRIGRDGVEYAIAVLPLGGYVKMLDEREGEVAPDERQWAFNRQPVGSRIAIVLAGPAFNFLFAVLAYAFMFMVGIPGVKPLLDEPRPKSLAEAGDFRKGDLVMAVDGKATPTLGAVMLALVDRAMTGEAIEVEVLDADDRTRIRTLDTRESQGLADPAQVFERVGLVPWQPVLPAVIGQVMRDGAAERAGLRPGDRIVLADGKPIADWRQWREVIERHPSQAFSARIEREGVERSLELIPDAREDERGQRVGFIGAVADMPEDLARNLRVVVRYGPLDAVGAAIGKTWDISLLTLRMLGRMLVGRASLDNLSGPLTIARFAGQAASAGLIAFVSLLALVSISLGVLNLLPVPVLDGGHLLYYLIELIKGSPLSETVQSLGQQVGIAVLLLLMGLALFNDFSRIIG</sequence>
<keyword evidence="5 11" id="KW-0812">Transmembrane</keyword>
<organism evidence="13 14">
    <name type="scientific">Candidatus Competibacter phosphatis</name>
    <dbReference type="NCBI Taxonomy" id="221280"/>
    <lineage>
        <taxon>Bacteria</taxon>
        <taxon>Pseudomonadati</taxon>
        <taxon>Pseudomonadota</taxon>
        <taxon>Gammaproteobacteria</taxon>
        <taxon>Candidatus Competibacteraceae</taxon>
        <taxon>Candidatus Competibacter</taxon>
    </lineage>
</organism>
<accession>A0ABX1TQB5</accession>
<dbReference type="InterPro" id="IPR008915">
    <property type="entry name" value="Peptidase_M50"/>
</dbReference>
<dbReference type="GO" id="GO:0006508">
    <property type="term" value="P:proteolysis"/>
    <property type="evidence" value="ECO:0007669"/>
    <property type="project" value="UniProtKB-KW"/>
</dbReference>
<evidence type="ECO:0000256" key="7">
    <source>
        <dbReference type="ARBA" id="ARBA00022833"/>
    </source>
</evidence>
<keyword evidence="10 11" id="KW-0472">Membrane</keyword>
<evidence type="ECO:0000256" key="4">
    <source>
        <dbReference type="ARBA" id="ARBA00022670"/>
    </source>
</evidence>
<dbReference type="CDD" id="cd23081">
    <property type="entry name" value="cpPDZ_EcRseP-like"/>
    <property type="match status" value="1"/>
</dbReference>
<dbReference type="PANTHER" id="PTHR42837">
    <property type="entry name" value="REGULATOR OF SIGMA-E PROTEASE RSEP"/>
    <property type="match status" value="1"/>
</dbReference>
<evidence type="ECO:0000256" key="10">
    <source>
        <dbReference type="ARBA" id="ARBA00023136"/>
    </source>
</evidence>
<dbReference type="PANTHER" id="PTHR42837:SF2">
    <property type="entry name" value="MEMBRANE METALLOPROTEASE ARASP2, CHLOROPLASTIC-RELATED"/>
    <property type="match status" value="1"/>
</dbReference>
<name>A0ABX1TQB5_9GAMM</name>
<dbReference type="Pfam" id="PF02163">
    <property type="entry name" value="Peptidase_M50"/>
    <property type="match status" value="1"/>
</dbReference>
<dbReference type="EC" id="3.4.24.-" evidence="11"/>
<comment type="cofactor">
    <cofactor evidence="1 11">
        <name>Zn(2+)</name>
        <dbReference type="ChEBI" id="CHEBI:29105"/>
    </cofactor>
</comment>
<evidence type="ECO:0000256" key="8">
    <source>
        <dbReference type="ARBA" id="ARBA00022989"/>
    </source>
</evidence>
<dbReference type="GO" id="GO:0008233">
    <property type="term" value="F:peptidase activity"/>
    <property type="evidence" value="ECO:0007669"/>
    <property type="project" value="UniProtKB-KW"/>
</dbReference>
<dbReference type="Gene3D" id="2.30.42.10">
    <property type="match status" value="2"/>
</dbReference>
<dbReference type="SUPFAM" id="SSF50156">
    <property type="entry name" value="PDZ domain-like"/>
    <property type="match status" value="2"/>
</dbReference>
<dbReference type="CDD" id="cd06163">
    <property type="entry name" value="S2P-M50_PDZ_RseP-like"/>
    <property type="match status" value="1"/>
</dbReference>
<dbReference type="InterPro" id="IPR041489">
    <property type="entry name" value="PDZ_6"/>
</dbReference>
<keyword evidence="14" id="KW-1185">Reference proteome</keyword>
<dbReference type="Proteomes" id="UP000760480">
    <property type="component" value="Unassembled WGS sequence"/>
</dbReference>
<dbReference type="NCBIfam" id="NF008046">
    <property type="entry name" value="PRK10779.1"/>
    <property type="match status" value="1"/>
</dbReference>
<evidence type="ECO:0000256" key="3">
    <source>
        <dbReference type="ARBA" id="ARBA00007931"/>
    </source>
</evidence>
<evidence type="ECO:0000256" key="11">
    <source>
        <dbReference type="RuleBase" id="RU362031"/>
    </source>
</evidence>
<feature type="domain" description="PDZ" evidence="12">
    <location>
        <begin position="116"/>
        <end position="187"/>
    </location>
</feature>
<feature type="transmembrane region" description="Helical" evidence="11">
    <location>
        <begin position="98"/>
        <end position="127"/>
    </location>
</feature>
<evidence type="ECO:0000313" key="14">
    <source>
        <dbReference type="Proteomes" id="UP000760480"/>
    </source>
</evidence>
<dbReference type="InterPro" id="IPR036034">
    <property type="entry name" value="PDZ_sf"/>
</dbReference>
<comment type="similarity">
    <text evidence="3 11">Belongs to the peptidase M50B family.</text>
</comment>
<evidence type="ECO:0000256" key="1">
    <source>
        <dbReference type="ARBA" id="ARBA00001947"/>
    </source>
</evidence>
<keyword evidence="11" id="KW-0479">Metal-binding</keyword>
<feature type="transmembrane region" description="Helical" evidence="11">
    <location>
        <begin position="428"/>
        <end position="446"/>
    </location>
</feature>
<dbReference type="RefSeq" id="WP_169249852.1">
    <property type="nucleotide sequence ID" value="NZ_SPMZ01000054.1"/>
</dbReference>
<keyword evidence="6 11" id="KW-0378">Hydrolase</keyword>
<evidence type="ECO:0000259" key="12">
    <source>
        <dbReference type="SMART" id="SM00228"/>
    </source>
</evidence>
<gene>
    <name evidence="13" type="primary">rseP</name>
    <name evidence="13" type="ORF">E4P82_16125</name>
</gene>
<keyword evidence="4 13" id="KW-0645">Protease</keyword>
<evidence type="ECO:0000256" key="9">
    <source>
        <dbReference type="ARBA" id="ARBA00023049"/>
    </source>
</evidence>
<evidence type="ECO:0000256" key="5">
    <source>
        <dbReference type="ARBA" id="ARBA00022692"/>
    </source>
</evidence>
<dbReference type="Pfam" id="PF17820">
    <property type="entry name" value="PDZ_6"/>
    <property type="match status" value="1"/>
</dbReference>
<keyword evidence="9 11" id="KW-0482">Metalloprotease</keyword>
<dbReference type="SMART" id="SM00228">
    <property type="entry name" value="PDZ"/>
    <property type="match status" value="2"/>
</dbReference>